<feature type="region of interest" description="Disordered" evidence="2">
    <location>
        <begin position="42"/>
        <end position="62"/>
    </location>
</feature>
<comment type="caution">
    <text evidence="3">The sequence shown here is derived from an EMBL/GenBank/DDBJ whole genome shotgun (WGS) entry which is preliminary data.</text>
</comment>
<dbReference type="EMBL" id="PIPU01000001">
    <property type="protein sequence ID" value="RUO49165.1"/>
    <property type="molecule type" value="Genomic_DNA"/>
</dbReference>
<evidence type="ECO:0000256" key="2">
    <source>
        <dbReference type="SAM" id="MobiDB-lite"/>
    </source>
</evidence>
<dbReference type="PANTHER" id="PTHR38038:SF1">
    <property type="entry name" value="PENICILLIN-BINDING PROTEIN ACTIVATOR LPOA"/>
    <property type="match status" value="1"/>
</dbReference>
<dbReference type="InterPro" id="IPR028082">
    <property type="entry name" value="Peripla_BP_I"/>
</dbReference>
<evidence type="ECO:0000256" key="1">
    <source>
        <dbReference type="ARBA" id="ARBA00023136"/>
    </source>
</evidence>
<dbReference type="GO" id="GO:0009252">
    <property type="term" value="P:peptidoglycan biosynthetic process"/>
    <property type="evidence" value="ECO:0007669"/>
    <property type="project" value="TreeGrafter"/>
</dbReference>
<name>A0A432XKD4_9GAMM</name>
<proteinExistence type="predicted"/>
<dbReference type="Pfam" id="PF04348">
    <property type="entry name" value="LppC"/>
    <property type="match status" value="1"/>
</dbReference>
<dbReference type="Proteomes" id="UP000286985">
    <property type="component" value="Unassembled WGS sequence"/>
</dbReference>
<dbReference type="GO" id="GO:0031241">
    <property type="term" value="C:periplasmic side of cell outer membrane"/>
    <property type="evidence" value="ECO:0007669"/>
    <property type="project" value="TreeGrafter"/>
</dbReference>
<dbReference type="OrthoDB" id="6708821at2"/>
<sequence length="635" mass="70736">MPCLTVYSMFHEYELDGTKMTVAIVPKKLLLCMVILALSACSSSPQKPTPTPTKPSQEYTEVPLQQQERTANQWLAVAQTVEGAAQVDALLQAAATLQRDEQWQKSAVVVGQIQRHFSSSQLAPSQQQLVALLEARFAAHEARWPYVEQLLQPLLTPRLTADYPQQTLELALQAARAQQHWQQAAHFQLQLVNIRPTEGNNEAAQAVWDTLKYVSQPSDVVLPPASQRTREVAGWAALMRTLHEINRQPEASLSLAENWQQQFSAHPGQFVLDELTKLTSTPRNNVVVLLPLSGQYQAQGTAVRDGMVMALARQPQVKATFVDTNQLDFSRLPELLQQHQANLLLGPLLKPNVAAVDATLLPEGLPWLTLNEQEATLDAQHALQHYFALDSETEIRQAAAHMAAQGHRHPVVFAPDTTRGRQQAEVFAQAWQQQFADGMPLESGNYSTTDEMKSAVQQQLGVSQSDARIYQVKIAAGKIIVDAEARSRADLDSVYLVGGIEQTRLLKPFIDVNISAFRKALPVYANSGSHTLRNSLSENDLDNVRFTEAPWLLPNHTQQQMLEDMLKLRSTWGYNDARLAAFGHDAVVLSQRLPLLQLMPGISAEGLTGNLHVEAQRIIRELQWARFDEHEVVAR</sequence>
<gene>
    <name evidence="3" type="ORF">CWE24_01250</name>
</gene>
<dbReference type="SUPFAM" id="SSF53822">
    <property type="entry name" value="Periplasmic binding protein-like I"/>
    <property type="match status" value="1"/>
</dbReference>
<keyword evidence="1" id="KW-0472">Membrane</keyword>
<dbReference type="InterPro" id="IPR007443">
    <property type="entry name" value="LpoA"/>
</dbReference>
<evidence type="ECO:0000313" key="4">
    <source>
        <dbReference type="Proteomes" id="UP000286985"/>
    </source>
</evidence>
<accession>A0A432XKD4</accession>
<dbReference type="Gene3D" id="3.40.50.2300">
    <property type="match status" value="2"/>
</dbReference>
<dbReference type="CDD" id="cd06339">
    <property type="entry name" value="PBP1_YraM_LppC_lipoprotein-like"/>
    <property type="match status" value="1"/>
</dbReference>
<organism evidence="3 4">
    <name type="scientific">Pseudidiomarina donghaiensis</name>
    <dbReference type="NCBI Taxonomy" id="519452"/>
    <lineage>
        <taxon>Bacteria</taxon>
        <taxon>Pseudomonadati</taxon>
        <taxon>Pseudomonadota</taxon>
        <taxon>Gammaproteobacteria</taxon>
        <taxon>Alteromonadales</taxon>
        <taxon>Idiomarinaceae</taxon>
        <taxon>Pseudidiomarina</taxon>
    </lineage>
</organism>
<keyword evidence="4" id="KW-1185">Reference proteome</keyword>
<protein>
    <submittedName>
        <fullName evidence="3">Penicillin-binding protein activator</fullName>
    </submittedName>
</protein>
<dbReference type="AlphaFoldDB" id="A0A432XKD4"/>
<dbReference type="PANTHER" id="PTHR38038">
    <property type="entry name" value="PENICILLIN-BINDING PROTEIN ACTIVATOR LPOA"/>
    <property type="match status" value="1"/>
</dbReference>
<evidence type="ECO:0000313" key="3">
    <source>
        <dbReference type="EMBL" id="RUO49165.1"/>
    </source>
</evidence>
<dbReference type="GO" id="GO:0030234">
    <property type="term" value="F:enzyme regulator activity"/>
    <property type="evidence" value="ECO:0007669"/>
    <property type="project" value="TreeGrafter"/>
</dbReference>
<reference evidence="4" key="1">
    <citation type="journal article" date="2018" name="Front. Microbiol.">
        <title>Genome-Based Analysis Reveals the Taxonomy and Diversity of the Family Idiomarinaceae.</title>
        <authorList>
            <person name="Liu Y."/>
            <person name="Lai Q."/>
            <person name="Shao Z."/>
        </authorList>
    </citation>
    <scope>NUCLEOTIDE SEQUENCE [LARGE SCALE GENOMIC DNA]</scope>
    <source>
        <strain evidence="4">908033</strain>
    </source>
</reference>
<dbReference type="STRING" id="519452.SAMN04488139_0384"/>
<dbReference type="Gene3D" id="1.25.40.650">
    <property type="match status" value="1"/>
</dbReference>